<evidence type="ECO:0000313" key="2">
    <source>
        <dbReference type="Proteomes" id="UP000283095"/>
    </source>
</evidence>
<dbReference type="Proteomes" id="UP000283095">
    <property type="component" value="Chromosome"/>
</dbReference>
<dbReference type="EMBL" id="CP026095">
    <property type="protein sequence ID" value="AZV43350.1"/>
    <property type="molecule type" value="Genomic_DNA"/>
</dbReference>
<evidence type="ECO:0000313" key="1">
    <source>
        <dbReference type="EMBL" id="AZV43350.1"/>
    </source>
</evidence>
<sequence>MSDERIITAAMVTTGKKSYGKYLQELVEKSKETGMEIETVIGDTAYSEKENTQYASQNELQLIAKLNPNTTHGIRKKENEFEFNKDAGMYVFKAGHLAIRNARTG</sequence>
<accession>A0A3Q9RJV5</accession>
<gene>
    <name evidence="1" type="ORF">BAOM_2741</name>
</gene>
<reference evidence="1 2" key="1">
    <citation type="submission" date="2018-01" db="EMBL/GenBank/DDBJ databases">
        <title>Bacillus asahii Genome sequencing and assembly.</title>
        <authorList>
            <person name="Jiang H."/>
            <person name="Feng Y."/>
            <person name="Zhao F."/>
            <person name="Lin X."/>
        </authorList>
    </citation>
    <scope>NUCLEOTIDE SEQUENCE [LARGE SCALE GENOMIC DNA]</scope>
    <source>
        <strain evidence="1 2">OM18</strain>
    </source>
</reference>
<dbReference type="AlphaFoldDB" id="A0A3Q9RJV5"/>
<dbReference type="KEGG" id="pasa:BAOM_2741"/>
<protein>
    <submittedName>
        <fullName evidence="1">Transposase</fullName>
    </submittedName>
</protein>
<name>A0A3Q9RJV5_9BACI</name>
<organism evidence="1 2">
    <name type="scientific">Peribacillus asahii</name>
    <dbReference type="NCBI Taxonomy" id="228899"/>
    <lineage>
        <taxon>Bacteria</taxon>
        <taxon>Bacillati</taxon>
        <taxon>Bacillota</taxon>
        <taxon>Bacilli</taxon>
        <taxon>Bacillales</taxon>
        <taxon>Bacillaceae</taxon>
        <taxon>Peribacillus</taxon>
    </lineage>
</organism>
<proteinExistence type="predicted"/>